<sequence>MVEGTEQPDGEPAAEDPAVAEVRVRTGGGVAHGVGEPLVQAGPLGIREPLVELAQQAVLGSRVLGEQGREVPAQAGDAVRRMVEVTLHVLLDAAHHRRAAPGQPAEFGDPRPAAGHRSGELRVDDGLHRAEVGGDGGDRGVAGVQGLPWIARRGVRRAGRVTVLTGQLHEVTGVLVRRVHQSRQGLNHDHLTGMTPDIYAGSPTRPRYAFDIKIALWNQLHRVMISRPTVRDVRRDVYRERGFDYDCPHGCQ</sequence>
<organism evidence="2 3">
    <name type="scientific">Frankia canadensis</name>
    <dbReference type="NCBI Taxonomy" id="1836972"/>
    <lineage>
        <taxon>Bacteria</taxon>
        <taxon>Bacillati</taxon>
        <taxon>Actinomycetota</taxon>
        <taxon>Actinomycetes</taxon>
        <taxon>Frankiales</taxon>
        <taxon>Frankiaceae</taxon>
        <taxon>Frankia</taxon>
    </lineage>
</organism>
<feature type="region of interest" description="Disordered" evidence="1">
    <location>
        <begin position="95"/>
        <end position="124"/>
    </location>
</feature>
<evidence type="ECO:0000313" key="2">
    <source>
        <dbReference type="EMBL" id="SNQ50317.1"/>
    </source>
</evidence>
<accession>A0A2I2KXD1</accession>
<keyword evidence="3" id="KW-1185">Reference proteome</keyword>
<evidence type="ECO:0000256" key="1">
    <source>
        <dbReference type="SAM" id="MobiDB-lite"/>
    </source>
</evidence>
<gene>
    <name evidence="2" type="ORF">FRACA_440014</name>
</gene>
<dbReference type="EMBL" id="FZMO01000379">
    <property type="protein sequence ID" value="SNQ50317.1"/>
    <property type="molecule type" value="Genomic_DNA"/>
</dbReference>
<dbReference type="Proteomes" id="UP000234331">
    <property type="component" value="Unassembled WGS sequence"/>
</dbReference>
<evidence type="ECO:0000313" key="3">
    <source>
        <dbReference type="Proteomes" id="UP000234331"/>
    </source>
</evidence>
<dbReference type="AlphaFoldDB" id="A0A2I2KXD1"/>
<name>A0A2I2KXD1_9ACTN</name>
<proteinExistence type="predicted"/>
<reference evidence="2 3" key="1">
    <citation type="submission" date="2017-06" db="EMBL/GenBank/DDBJ databases">
        <authorList>
            <person name="Kim H.J."/>
            <person name="Triplett B.A."/>
        </authorList>
    </citation>
    <scope>NUCLEOTIDE SEQUENCE [LARGE SCALE GENOMIC DNA]</scope>
    <source>
        <strain evidence="2">FRACA_ARgP5</strain>
    </source>
</reference>
<protein>
    <submittedName>
        <fullName evidence="2">Uncharacterized protein</fullName>
    </submittedName>
</protein>